<keyword evidence="2" id="KW-1185">Reference proteome</keyword>
<sequence length="400" mass="43638">MTRNICVEGLDQIPIEKQQIELVERKCLGHPDSLADGIAESISRALSKAYLEECGSVLHHNTDQGEVVAGESLPKFGGGLITRPIYFLISGRATKTFNGANIPADAIAVEAARDYIQKILPTINMNRDVIVDCRMGKGSTDLQDVFRTCEGKVPRANDTSFGVGYAPFSEAESIVRGVAAYIDETLRPRYPVIGQDCKIMCLRDGDSITLTIAMAFVDRYCSSLTEYIEQKNIFTEQIANIAQQFTKRSVNVAINTADDLENGSVFLTVSGTSAEMGDDGSVGRGNRANGLITPNRPMSMEATSGKNPINHIGKIYNLLATQIAQDCVAEIDGIEEIYIRLLSQIGYPIDQPHVASAQILTKPGVKIESIKPDVEGIIDEWLERTTTITEKVIKGELSTF</sequence>
<dbReference type="AlphaFoldDB" id="A0A1G8XZP7"/>
<dbReference type="GO" id="GO:0016740">
    <property type="term" value="F:transferase activity"/>
    <property type="evidence" value="ECO:0007669"/>
    <property type="project" value="UniProtKB-KW"/>
</dbReference>
<dbReference type="OrthoDB" id="204488at2157"/>
<dbReference type="InterPro" id="IPR042544">
    <property type="entry name" value="AdoMet_synthase_3"/>
</dbReference>
<evidence type="ECO:0000313" key="2">
    <source>
        <dbReference type="Proteomes" id="UP000326500"/>
    </source>
</evidence>
<evidence type="ECO:0000313" key="1">
    <source>
        <dbReference type="EMBL" id="SDJ96013.1"/>
    </source>
</evidence>
<dbReference type="NCBIfam" id="NF003364">
    <property type="entry name" value="PRK04439.1-3"/>
    <property type="match status" value="1"/>
</dbReference>
<dbReference type="RefSeq" id="WP_066955078.1">
    <property type="nucleotide sequence ID" value="NZ_BCNX01000004.1"/>
</dbReference>
<reference evidence="1 2" key="1">
    <citation type="submission" date="2016-10" db="EMBL/GenBank/DDBJ databases">
        <authorList>
            <person name="Varghese N."/>
            <person name="Submissions S."/>
        </authorList>
    </citation>
    <scope>NUCLEOTIDE SEQUENCE [LARGE SCALE GENOMIC DNA]</scope>
    <source>
        <strain evidence="1 2">DSM 2373</strain>
    </source>
</reference>
<dbReference type="Proteomes" id="UP000326500">
    <property type="component" value="Unassembled WGS sequence"/>
</dbReference>
<dbReference type="PANTHER" id="PTHR36697:SF1">
    <property type="entry name" value="S-ADENOSYLMETHIONINE SYNTHASE"/>
    <property type="match status" value="1"/>
</dbReference>
<dbReference type="EMBL" id="FNFT01000002">
    <property type="protein sequence ID" value="SDJ96013.1"/>
    <property type="molecule type" value="Genomic_DNA"/>
</dbReference>
<dbReference type="STRING" id="2200.GCA_001571405_00522"/>
<dbReference type="PANTHER" id="PTHR36697">
    <property type="entry name" value="S-ADENOSYLMETHIONINE SYNTHASE"/>
    <property type="match status" value="1"/>
</dbReference>
<dbReference type="Gene3D" id="3.30.300.280">
    <property type="entry name" value="S-adenosylmethionine synthetase, C-terminal domain"/>
    <property type="match status" value="1"/>
</dbReference>
<protein>
    <submittedName>
        <fullName evidence="1">Methionine adenosyltransferase</fullName>
    </submittedName>
</protein>
<accession>A0A1G8XZP7</accession>
<name>A0A1G8XZP7_9EURY</name>
<dbReference type="NCBIfam" id="NF003366">
    <property type="entry name" value="PRK04439.1-5"/>
    <property type="match status" value="1"/>
</dbReference>
<gene>
    <name evidence="1" type="ORF">SAMN04488571_102136</name>
</gene>
<dbReference type="Pfam" id="PF01941">
    <property type="entry name" value="AdoMet_Synthase"/>
    <property type="match status" value="1"/>
</dbReference>
<keyword evidence="1" id="KW-0808">Transferase</keyword>
<organism evidence="1 2">
    <name type="scientific">Methanoculleus thermophilus</name>
    <dbReference type="NCBI Taxonomy" id="2200"/>
    <lineage>
        <taxon>Archaea</taxon>
        <taxon>Methanobacteriati</taxon>
        <taxon>Methanobacteriota</taxon>
        <taxon>Stenosarchaea group</taxon>
        <taxon>Methanomicrobia</taxon>
        <taxon>Methanomicrobiales</taxon>
        <taxon>Methanomicrobiaceae</taxon>
        <taxon>Methanoculleus</taxon>
    </lineage>
</organism>
<proteinExistence type="predicted"/>
<dbReference type="Gene3D" id="3.30.300.10">
    <property type="match status" value="1"/>
</dbReference>
<dbReference type="InterPro" id="IPR027790">
    <property type="entry name" value="AdoMet_synthase_2_family"/>
</dbReference>